<sequence length="106" mass="12650">MTASSKILDHQSNQNRRKDEIRNTTVQWPAEVRVLRETLREMNEQYEVMNLGDPPDTPISEINARNRAWSRNRVKYLEAIQDSLFRRYQLGEFKKPKLPTPRTKHD</sequence>
<protein>
    <submittedName>
        <fullName evidence="2">Uncharacterized protein</fullName>
    </submittedName>
</protein>
<comment type="caution">
    <text evidence="2">The sequence shown here is derived from an EMBL/GenBank/DDBJ whole genome shotgun (WGS) entry which is preliminary data.</text>
</comment>
<name>A0A4Z1GDQ9_9HELO</name>
<evidence type="ECO:0000313" key="3">
    <source>
        <dbReference type="Proteomes" id="UP000297814"/>
    </source>
</evidence>
<feature type="compositionally biased region" description="Polar residues" evidence="1">
    <location>
        <begin position="1"/>
        <end position="14"/>
    </location>
</feature>
<dbReference type="Proteomes" id="UP000297814">
    <property type="component" value="Unassembled WGS sequence"/>
</dbReference>
<dbReference type="EMBL" id="PQXK01000260">
    <property type="protein sequence ID" value="TGO33209.1"/>
    <property type="molecule type" value="Genomic_DNA"/>
</dbReference>
<proteinExistence type="predicted"/>
<reference evidence="2 3" key="1">
    <citation type="submission" date="2017-12" db="EMBL/GenBank/DDBJ databases">
        <title>Comparative genomics of Botrytis spp.</title>
        <authorList>
            <person name="Valero-Jimenez C.A."/>
            <person name="Tapia P."/>
            <person name="Veloso J."/>
            <person name="Silva-Moreno E."/>
            <person name="Staats M."/>
            <person name="Valdes J.H."/>
            <person name="Van Kan J.A.L."/>
        </authorList>
    </citation>
    <scope>NUCLEOTIDE SEQUENCE [LARGE SCALE GENOMIC DNA]</scope>
    <source>
        <strain evidence="2 3">Bh0001</strain>
    </source>
</reference>
<evidence type="ECO:0000256" key="1">
    <source>
        <dbReference type="SAM" id="MobiDB-lite"/>
    </source>
</evidence>
<organism evidence="2 3">
    <name type="scientific">Botrytis hyacinthi</name>
    <dbReference type="NCBI Taxonomy" id="278943"/>
    <lineage>
        <taxon>Eukaryota</taxon>
        <taxon>Fungi</taxon>
        <taxon>Dikarya</taxon>
        <taxon>Ascomycota</taxon>
        <taxon>Pezizomycotina</taxon>
        <taxon>Leotiomycetes</taxon>
        <taxon>Helotiales</taxon>
        <taxon>Sclerotiniaceae</taxon>
        <taxon>Botrytis</taxon>
    </lineage>
</organism>
<gene>
    <name evidence="2" type="ORF">BHYA_0260g00110</name>
</gene>
<feature type="region of interest" description="Disordered" evidence="1">
    <location>
        <begin position="1"/>
        <end position="22"/>
    </location>
</feature>
<dbReference type="AlphaFoldDB" id="A0A4Z1GDQ9"/>
<accession>A0A4Z1GDQ9</accession>
<keyword evidence="3" id="KW-1185">Reference proteome</keyword>
<evidence type="ECO:0000313" key="2">
    <source>
        <dbReference type="EMBL" id="TGO33209.1"/>
    </source>
</evidence>